<dbReference type="GO" id="GO:0071555">
    <property type="term" value="P:cell wall organization"/>
    <property type="evidence" value="ECO:0007669"/>
    <property type="project" value="UniProtKB-KW"/>
</dbReference>
<keyword evidence="2 3" id="KW-0961">Cell wall biogenesis/degradation</keyword>
<dbReference type="InterPro" id="IPR034718">
    <property type="entry name" value="RlpA"/>
</dbReference>
<dbReference type="HAMAP" id="MF_02071">
    <property type="entry name" value="RlpA"/>
    <property type="match status" value="1"/>
</dbReference>
<comment type="function">
    <text evidence="3">Lytic transglycosylase with a strong preference for naked glycan strands that lack stem peptides.</text>
</comment>
<dbReference type="OrthoDB" id="9779128at2"/>
<evidence type="ECO:0000256" key="1">
    <source>
        <dbReference type="ARBA" id="ARBA00023239"/>
    </source>
</evidence>
<evidence type="ECO:0000313" key="7">
    <source>
        <dbReference type="Proteomes" id="UP000320811"/>
    </source>
</evidence>
<dbReference type="EMBL" id="VIWO01000001">
    <property type="protein sequence ID" value="TWF44711.1"/>
    <property type="molecule type" value="Genomic_DNA"/>
</dbReference>
<comment type="caution">
    <text evidence="6">The sequence shown here is derived from an EMBL/GenBank/DDBJ whole genome shotgun (WGS) entry which is preliminary data.</text>
</comment>
<evidence type="ECO:0000259" key="5">
    <source>
        <dbReference type="Pfam" id="PF03330"/>
    </source>
</evidence>
<accession>A0A561Q2X1</accession>
<proteinExistence type="inferred from homology"/>
<dbReference type="PANTHER" id="PTHR34183">
    <property type="entry name" value="ENDOLYTIC PEPTIDOGLYCAN TRANSGLYCOSYLASE RLPA"/>
    <property type="match status" value="1"/>
</dbReference>
<comment type="similarity">
    <text evidence="3 4">Belongs to the RlpA family.</text>
</comment>
<gene>
    <name evidence="3" type="primary">rlpA</name>
    <name evidence="6" type="ORF">FHW36_101632</name>
</gene>
<keyword evidence="3" id="KW-0564">Palmitate</keyword>
<name>A0A561Q2X1_9BACT</name>
<reference evidence="6 7" key="1">
    <citation type="submission" date="2019-06" db="EMBL/GenBank/DDBJ databases">
        <title>Sorghum-associated microbial communities from plants grown in Nebraska, USA.</title>
        <authorList>
            <person name="Schachtman D."/>
        </authorList>
    </citation>
    <scope>NUCLEOTIDE SEQUENCE [LARGE SCALE GENOMIC DNA]</scope>
    <source>
        <strain evidence="6 7">1209</strain>
    </source>
</reference>
<keyword evidence="3 6" id="KW-0449">Lipoprotein</keyword>
<dbReference type="InterPro" id="IPR036908">
    <property type="entry name" value="RlpA-like_sf"/>
</dbReference>
<keyword evidence="3" id="KW-1003">Cell membrane</keyword>
<dbReference type="GO" id="GO:0008932">
    <property type="term" value="F:lytic endotransglycosylase activity"/>
    <property type="evidence" value="ECO:0007669"/>
    <property type="project" value="UniProtKB-UniRule"/>
</dbReference>
<dbReference type="RefSeq" id="WP_145662043.1">
    <property type="nucleotide sequence ID" value="NZ_VIWO01000001.1"/>
</dbReference>
<dbReference type="EC" id="4.2.2.-" evidence="3"/>
<dbReference type="InterPro" id="IPR009009">
    <property type="entry name" value="RlpA-like_DPBB"/>
</dbReference>
<protein>
    <recommendedName>
        <fullName evidence="3">Probable endolytic peptidoglycan transglycosylase RlpA</fullName>
        <ecNumber evidence="3">4.2.2.-</ecNumber>
    </recommendedName>
</protein>
<evidence type="ECO:0000313" key="6">
    <source>
        <dbReference type="EMBL" id="TWF44711.1"/>
    </source>
</evidence>
<dbReference type="InterPro" id="IPR012997">
    <property type="entry name" value="RplA"/>
</dbReference>
<keyword evidence="1 3" id="KW-0456">Lyase</keyword>
<organism evidence="6 7">
    <name type="scientific">Chitinophaga polysaccharea</name>
    <dbReference type="NCBI Taxonomy" id="1293035"/>
    <lineage>
        <taxon>Bacteria</taxon>
        <taxon>Pseudomonadati</taxon>
        <taxon>Bacteroidota</taxon>
        <taxon>Chitinophagia</taxon>
        <taxon>Chitinophagales</taxon>
        <taxon>Chitinophagaceae</taxon>
        <taxon>Chitinophaga</taxon>
    </lineage>
</organism>
<keyword evidence="3" id="KW-0472">Membrane</keyword>
<dbReference type="PROSITE" id="PS51257">
    <property type="entry name" value="PROKAR_LIPOPROTEIN"/>
    <property type="match status" value="1"/>
</dbReference>
<dbReference type="Proteomes" id="UP000320811">
    <property type="component" value="Unassembled WGS sequence"/>
</dbReference>
<dbReference type="GO" id="GO:0005886">
    <property type="term" value="C:plasma membrane"/>
    <property type="evidence" value="ECO:0007669"/>
    <property type="project" value="UniProtKB-SubCell"/>
</dbReference>
<sequence length="131" mass="14467">MKPIPSRIFRSWWLLLVTLLLVVTSSCSRKIVEKGKASYYGDSFDGKRTASGETFRQRGLTAAHKSLPFGTRVTVTNVANGKSVKVRINDRGPFVAGRIIDLSHKAASKIGMLNTGIANVEVKYKKKKSKK</sequence>
<dbReference type="SUPFAM" id="SSF50685">
    <property type="entry name" value="Barwin-like endoglucanases"/>
    <property type="match status" value="1"/>
</dbReference>
<comment type="subcellular location">
    <subcellularLocation>
        <location evidence="3">Cell membrane</location>
        <topology evidence="3">Lipid-anchor</topology>
    </subcellularLocation>
</comment>
<feature type="domain" description="RlpA-like protein double-psi beta-barrel" evidence="5">
    <location>
        <begin position="33"/>
        <end position="122"/>
    </location>
</feature>
<dbReference type="PANTHER" id="PTHR34183:SF1">
    <property type="entry name" value="ENDOLYTIC PEPTIDOGLYCAN TRANSGLYCOSYLASE RLPA"/>
    <property type="match status" value="1"/>
</dbReference>
<dbReference type="CDD" id="cd22268">
    <property type="entry name" value="DPBB_RlpA-like"/>
    <property type="match status" value="1"/>
</dbReference>
<evidence type="ECO:0000256" key="3">
    <source>
        <dbReference type="HAMAP-Rule" id="MF_02071"/>
    </source>
</evidence>
<dbReference type="AlphaFoldDB" id="A0A561Q2X1"/>
<dbReference type="Pfam" id="PF03330">
    <property type="entry name" value="DPBB_1"/>
    <property type="match status" value="1"/>
</dbReference>
<dbReference type="NCBIfam" id="TIGR00413">
    <property type="entry name" value="rlpA"/>
    <property type="match status" value="1"/>
</dbReference>
<keyword evidence="7" id="KW-1185">Reference proteome</keyword>
<evidence type="ECO:0000256" key="4">
    <source>
        <dbReference type="RuleBase" id="RU003495"/>
    </source>
</evidence>
<evidence type="ECO:0000256" key="2">
    <source>
        <dbReference type="ARBA" id="ARBA00023316"/>
    </source>
</evidence>
<dbReference type="Gene3D" id="2.40.40.10">
    <property type="entry name" value="RlpA-like domain"/>
    <property type="match status" value="1"/>
</dbReference>
<dbReference type="GO" id="GO:0000270">
    <property type="term" value="P:peptidoglycan metabolic process"/>
    <property type="evidence" value="ECO:0007669"/>
    <property type="project" value="UniProtKB-UniRule"/>
</dbReference>